<organism evidence="3 5">
    <name type="scientific">Aerophobetes bacterium</name>
    <dbReference type="NCBI Taxonomy" id="2030807"/>
    <lineage>
        <taxon>Bacteria</taxon>
        <taxon>Candidatus Aerophobota</taxon>
    </lineage>
</organism>
<dbReference type="Pfam" id="PF03968">
    <property type="entry name" value="LptD_N"/>
    <property type="match status" value="1"/>
</dbReference>
<evidence type="ECO:0000313" key="5">
    <source>
        <dbReference type="Proteomes" id="UP000320679"/>
    </source>
</evidence>
<comment type="caution">
    <text evidence="3">The sequence shown here is derived from an EMBL/GenBank/DDBJ whole genome shotgun (WGS) entry which is preliminary data.</text>
</comment>
<evidence type="ECO:0000313" key="4">
    <source>
        <dbReference type="Proteomes" id="UP000316517"/>
    </source>
</evidence>
<evidence type="ECO:0000313" key="2">
    <source>
        <dbReference type="EMBL" id="TET28406.1"/>
    </source>
</evidence>
<sequence>MARRIFSSMGGVIFLTIAFSGWGFAEQPKEELLVTSRHQRVDYANRIFVYQGEVKLDWKDLIVEADEISAYLTEENTLMKIVARGKVSIIEKAAKTKAFCDLATYTLEDDKMVLEGTAQYEDEFGNTLLADEIILWRGEEKMEATGSPVRATYFLEEVKVDSPSGKSD</sequence>
<dbReference type="Proteomes" id="UP000316517">
    <property type="component" value="Unassembled WGS sequence"/>
</dbReference>
<dbReference type="AlphaFoldDB" id="A0A523USF8"/>
<evidence type="ECO:0000259" key="1">
    <source>
        <dbReference type="Pfam" id="PF03968"/>
    </source>
</evidence>
<name>A0A523USF8_UNCAE</name>
<dbReference type="Proteomes" id="UP000320679">
    <property type="component" value="Unassembled WGS sequence"/>
</dbReference>
<reference evidence="4 5" key="1">
    <citation type="submission" date="2019-03" db="EMBL/GenBank/DDBJ databases">
        <title>Metabolic potential of uncultured bacteria and archaea associated with petroleum seepage in deep-sea sediments.</title>
        <authorList>
            <person name="Dong X."/>
            <person name="Hubert C."/>
        </authorList>
    </citation>
    <scope>NUCLEOTIDE SEQUENCE [LARGE SCALE GENOMIC DNA]</scope>
    <source>
        <strain evidence="3">E29_bin78</strain>
        <strain evidence="2">E44_bin3</strain>
    </source>
</reference>
<protein>
    <recommendedName>
        <fullName evidence="1">Organic solvent tolerance-like N-terminal domain-containing protein</fullName>
    </recommendedName>
</protein>
<proteinExistence type="predicted"/>
<dbReference type="EMBL" id="SOJT01000136">
    <property type="protein sequence ID" value="TET28406.1"/>
    <property type="molecule type" value="Genomic_DNA"/>
</dbReference>
<gene>
    <name evidence="3" type="ORF">E3J59_03790</name>
    <name evidence="2" type="ORF">E3J68_03065</name>
</gene>
<feature type="domain" description="Organic solvent tolerance-like N-terminal" evidence="1">
    <location>
        <begin position="34"/>
        <end position="135"/>
    </location>
</feature>
<accession>A0A523USF8</accession>
<dbReference type="EMBL" id="SOJK01000164">
    <property type="protein sequence ID" value="TET45464.1"/>
    <property type="molecule type" value="Genomic_DNA"/>
</dbReference>
<evidence type="ECO:0000313" key="3">
    <source>
        <dbReference type="EMBL" id="TET45464.1"/>
    </source>
</evidence>
<dbReference type="InterPro" id="IPR005653">
    <property type="entry name" value="OstA-like_N"/>
</dbReference>
<dbReference type="Gene3D" id="2.60.450.10">
    <property type="entry name" value="Lipopolysaccharide (LPS) transport protein A like domain"/>
    <property type="match status" value="1"/>
</dbReference>